<keyword evidence="10" id="KW-0460">Magnesium</keyword>
<evidence type="ECO:0000313" key="12">
    <source>
        <dbReference type="EMBL" id="QEK11569.1"/>
    </source>
</evidence>
<dbReference type="EMBL" id="CP042243">
    <property type="protein sequence ID" value="QEK11569.1"/>
    <property type="molecule type" value="Genomic_DNA"/>
</dbReference>
<evidence type="ECO:0000256" key="1">
    <source>
        <dbReference type="ARBA" id="ARBA00002901"/>
    </source>
</evidence>
<evidence type="ECO:0000256" key="9">
    <source>
        <dbReference type="ARBA" id="ARBA00047317"/>
    </source>
</evidence>
<dbReference type="Pfam" id="PF03454">
    <property type="entry name" value="MoeA_C"/>
    <property type="match status" value="1"/>
</dbReference>
<dbReference type="Gene3D" id="3.40.980.10">
    <property type="entry name" value="MoaB/Mog-like domain"/>
    <property type="match status" value="1"/>
</dbReference>
<name>A0A5C0SF30_CRATE</name>
<dbReference type="SUPFAM" id="SSF53218">
    <property type="entry name" value="Molybdenum cofactor biosynthesis proteins"/>
    <property type="match status" value="1"/>
</dbReference>
<reference evidence="12 13" key="1">
    <citation type="submission" date="2019-07" db="EMBL/GenBank/DDBJ databases">
        <title>Complete genome of Crassaminicella thermophila SY095.</title>
        <authorList>
            <person name="Li X."/>
        </authorList>
    </citation>
    <scope>NUCLEOTIDE SEQUENCE [LARGE SCALE GENOMIC DNA]</scope>
    <source>
        <strain evidence="12 13">SY095</strain>
    </source>
</reference>
<comment type="catalytic activity">
    <reaction evidence="9">
        <text>adenylyl-molybdopterin + molybdate = Mo-molybdopterin + AMP + H(+)</text>
        <dbReference type="Rhea" id="RHEA:35047"/>
        <dbReference type="ChEBI" id="CHEBI:15378"/>
        <dbReference type="ChEBI" id="CHEBI:36264"/>
        <dbReference type="ChEBI" id="CHEBI:62727"/>
        <dbReference type="ChEBI" id="CHEBI:71302"/>
        <dbReference type="ChEBI" id="CHEBI:456215"/>
        <dbReference type="EC" id="2.10.1.1"/>
    </reaction>
</comment>
<dbReference type="Pfam" id="PF00994">
    <property type="entry name" value="MoCF_biosynth"/>
    <property type="match status" value="1"/>
</dbReference>
<dbReference type="Pfam" id="PF12727">
    <property type="entry name" value="PBP_like"/>
    <property type="match status" value="1"/>
</dbReference>
<gene>
    <name evidence="12" type="ORF">FQB35_03880</name>
</gene>
<evidence type="ECO:0000256" key="8">
    <source>
        <dbReference type="ARBA" id="ARBA00023150"/>
    </source>
</evidence>
<dbReference type="OrthoDB" id="9804758at2"/>
<dbReference type="InterPro" id="IPR005110">
    <property type="entry name" value="MoeA_linker/N"/>
</dbReference>
<dbReference type="InterPro" id="IPR038987">
    <property type="entry name" value="MoeA-like"/>
</dbReference>
<dbReference type="GO" id="GO:0006777">
    <property type="term" value="P:Mo-molybdopterin cofactor biosynthetic process"/>
    <property type="evidence" value="ECO:0007669"/>
    <property type="project" value="UniProtKB-UniRule"/>
</dbReference>
<evidence type="ECO:0000259" key="11">
    <source>
        <dbReference type="SMART" id="SM00852"/>
    </source>
</evidence>
<comment type="function">
    <text evidence="2">May be involved in the biosynthesis of molybdopterin.</text>
</comment>
<sequence length="643" mass="71129">MALKNKERNLYLSNVAVEKALNIFLERINKNLKNHEKEFISVIDSLGRVSASAVFAKYSSPNYNASAMDGIAVKASTTFFASERNPIQLKINKDFIYVDTGEPIKKPYDAVIMIEDVVEIDEERVEIIKAASPWQHIRPIGEDIVANEMIIPSNHIIRPVDIGALLSGGIYELKVYKKPKVGIIPTGTEIIEPGEKMEDGKIIESNSRVFEGLVKELGGEPNRYKPVPDDYYLLKSTILKAIDENHIVIINAGSSAGTKDYTKKLVDELGEVLVHGIATKPGKPTILGVINEKAVIGIPGYPVSAYFVFDTFVKPLIKKYQGQYMDDSNKVQAVLSKRIVSSLKHKEFVRIKLGRVDEQLIATPLSRGAGVSMSLVRADGVFVIPQNSEGVEAGEKIEVSLLKPLNKINKTIVSIGSHDLIMDLIGNLIHKQNAFYDLSSAHVGSLGGIMALRRREAHIAPIHLLDATTGEYNVSFVKKYLSNLDMALIKGVKRVQGIIIQKGNPKNIYDFEDLLKEEIVFVNRQRGAGTRILLDYELKKRKINPSKIIGYDREMTTHMAVAAAVASGSADAGVGVLSAAKAMDLEFIPIGEEEYDFLVPVKYLDKGMIQLFIKVIKSKEFKEILENMGGYGLEHTGEIIKVK</sequence>
<dbReference type="AlphaFoldDB" id="A0A5C0SF30"/>
<dbReference type="SMART" id="SM00852">
    <property type="entry name" value="MoCF_biosynth"/>
    <property type="match status" value="1"/>
</dbReference>
<dbReference type="SUPFAM" id="SSF63867">
    <property type="entry name" value="MoeA C-terminal domain-like"/>
    <property type="match status" value="1"/>
</dbReference>
<evidence type="ECO:0000256" key="4">
    <source>
        <dbReference type="ARBA" id="ARBA00010763"/>
    </source>
</evidence>
<dbReference type="Gene3D" id="3.40.190.10">
    <property type="entry name" value="Periplasmic binding protein-like II"/>
    <property type="match status" value="1"/>
</dbReference>
<keyword evidence="7 10" id="KW-0500">Molybdenum</keyword>
<dbReference type="InterPro" id="IPR036135">
    <property type="entry name" value="MoeA_linker/N_sf"/>
</dbReference>
<dbReference type="InterPro" id="IPR036425">
    <property type="entry name" value="MoaB/Mog-like_dom_sf"/>
</dbReference>
<dbReference type="NCBIfam" id="NF011068">
    <property type="entry name" value="PRK14498.1"/>
    <property type="match status" value="1"/>
</dbReference>
<evidence type="ECO:0000256" key="10">
    <source>
        <dbReference type="RuleBase" id="RU365090"/>
    </source>
</evidence>
<dbReference type="GO" id="GO:0046872">
    <property type="term" value="F:metal ion binding"/>
    <property type="evidence" value="ECO:0007669"/>
    <property type="project" value="UniProtKB-UniRule"/>
</dbReference>
<keyword evidence="10" id="KW-0479">Metal-binding</keyword>
<dbReference type="Proteomes" id="UP000324646">
    <property type="component" value="Chromosome"/>
</dbReference>
<evidence type="ECO:0000256" key="6">
    <source>
        <dbReference type="ARBA" id="ARBA00021108"/>
    </source>
</evidence>
<dbReference type="InterPro" id="IPR005111">
    <property type="entry name" value="MoeA_C_domain_IV"/>
</dbReference>
<organism evidence="12 13">
    <name type="scientific">Crassaminicella thermophila</name>
    <dbReference type="NCBI Taxonomy" id="2599308"/>
    <lineage>
        <taxon>Bacteria</taxon>
        <taxon>Bacillati</taxon>
        <taxon>Bacillota</taxon>
        <taxon>Clostridia</taxon>
        <taxon>Eubacteriales</taxon>
        <taxon>Clostridiaceae</taxon>
        <taxon>Crassaminicella</taxon>
    </lineage>
</organism>
<dbReference type="KEGG" id="crs:FQB35_03880"/>
<dbReference type="GO" id="GO:0061599">
    <property type="term" value="F:molybdopterin molybdotransferase activity"/>
    <property type="evidence" value="ECO:0007669"/>
    <property type="project" value="UniProtKB-UniRule"/>
</dbReference>
<dbReference type="EC" id="2.10.1.1" evidence="5 10"/>
<keyword evidence="13" id="KW-1185">Reference proteome</keyword>
<dbReference type="SUPFAM" id="SSF63882">
    <property type="entry name" value="MoeA N-terminal region -like"/>
    <property type="match status" value="1"/>
</dbReference>
<dbReference type="InterPro" id="IPR001453">
    <property type="entry name" value="MoaB/Mog_dom"/>
</dbReference>
<dbReference type="PANTHER" id="PTHR10192">
    <property type="entry name" value="MOLYBDOPTERIN BIOSYNTHESIS PROTEIN"/>
    <property type="match status" value="1"/>
</dbReference>
<dbReference type="InterPro" id="IPR008284">
    <property type="entry name" value="MoCF_biosynth_CS"/>
</dbReference>
<keyword evidence="8 10" id="KW-0501">Molybdenum cofactor biosynthesis</keyword>
<dbReference type="PROSITE" id="PS01079">
    <property type="entry name" value="MOCF_BIOSYNTHESIS_2"/>
    <property type="match status" value="1"/>
</dbReference>
<dbReference type="NCBIfam" id="TIGR00177">
    <property type="entry name" value="molyb_syn"/>
    <property type="match status" value="1"/>
</dbReference>
<proteinExistence type="inferred from homology"/>
<evidence type="ECO:0000313" key="13">
    <source>
        <dbReference type="Proteomes" id="UP000324646"/>
    </source>
</evidence>
<dbReference type="CDD" id="cd00887">
    <property type="entry name" value="MoeA"/>
    <property type="match status" value="1"/>
</dbReference>
<evidence type="ECO:0000256" key="7">
    <source>
        <dbReference type="ARBA" id="ARBA00022505"/>
    </source>
</evidence>
<evidence type="ECO:0000256" key="3">
    <source>
        <dbReference type="ARBA" id="ARBA00005046"/>
    </source>
</evidence>
<dbReference type="UniPathway" id="UPA00344"/>
<dbReference type="InterPro" id="IPR024370">
    <property type="entry name" value="PBP_domain"/>
</dbReference>
<comment type="pathway">
    <text evidence="3 10">Cofactor biosynthesis; molybdopterin biosynthesis.</text>
</comment>
<dbReference type="Gene3D" id="3.90.105.10">
    <property type="entry name" value="Molybdopterin biosynthesis moea protein, domain 2"/>
    <property type="match status" value="1"/>
</dbReference>
<dbReference type="Gene3D" id="2.40.340.10">
    <property type="entry name" value="MoeA, C-terminal, domain IV"/>
    <property type="match status" value="1"/>
</dbReference>
<dbReference type="Gene3D" id="2.170.190.11">
    <property type="entry name" value="Molybdopterin biosynthesis moea protein, domain 3"/>
    <property type="match status" value="1"/>
</dbReference>
<dbReference type="InterPro" id="IPR036688">
    <property type="entry name" value="MoeA_C_domain_IV_sf"/>
</dbReference>
<dbReference type="FunFam" id="2.40.340.10:FF:000005">
    <property type="entry name" value="Molybdopterin molybdenumtransferase MoeA"/>
    <property type="match status" value="1"/>
</dbReference>
<dbReference type="Pfam" id="PF03453">
    <property type="entry name" value="MoeA_N"/>
    <property type="match status" value="1"/>
</dbReference>
<comment type="cofactor">
    <cofactor evidence="10">
        <name>Mg(2+)</name>
        <dbReference type="ChEBI" id="CHEBI:18420"/>
    </cofactor>
</comment>
<protein>
    <recommendedName>
        <fullName evidence="6 10">Molybdopterin molybdenumtransferase</fullName>
        <ecNumber evidence="5 10">2.10.1.1</ecNumber>
    </recommendedName>
</protein>
<evidence type="ECO:0000256" key="5">
    <source>
        <dbReference type="ARBA" id="ARBA00013269"/>
    </source>
</evidence>
<keyword evidence="10" id="KW-0808">Transferase</keyword>
<feature type="domain" description="MoaB/Mog" evidence="11">
    <location>
        <begin position="182"/>
        <end position="319"/>
    </location>
</feature>
<comment type="function">
    <text evidence="1 10">Catalyzes the insertion of molybdate into adenylated molybdopterin with the concomitant release of AMP.</text>
</comment>
<dbReference type="GO" id="GO:0005829">
    <property type="term" value="C:cytosol"/>
    <property type="evidence" value="ECO:0007669"/>
    <property type="project" value="TreeGrafter"/>
</dbReference>
<comment type="similarity">
    <text evidence="4 10">Belongs to the MoeA family.</text>
</comment>
<accession>A0A5C0SF30</accession>
<dbReference type="PANTHER" id="PTHR10192:SF16">
    <property type="entry name" value="MOLYBDOPTERIN MOLYBDENUMTRANSFERASE"/>
    <property type="match status" value="1"/>
</dbReference>
<dbReference type="SUPFAM" id="SSF53850">
    <property type="entry name" value="Periplasmic binding protein-like II"/>
    <property type="match status" value="1"/>
</dbReference>
<evidence type="ECO:0000256" key="2">
    <source>
        <dbReference type="ARBA" id="ARBA00003487"/>
    </source>
</evidence>